<name>A0A7S3MZV8_9SPIT</name>
<evidence type="ECO:0008006" key="3">
    <source>
        <dbReference type="Google" id="ProtNLM"/>
    </source>
</evidence>
<dbReference type="Pfam" id="PF02466">
    <property type="entry name" value="Tim17"/>
    <property type="match status" value="1"/>
</dbReference>
<evidence type="ECO:0000313" key="2">
    <source>
        <dbReference type="EMBL" id="CAE0329699.1"/>
    </source>
</evidence>
<dbReference type="AlphaFoldDB" id="A0A7S3MZV8"/>
<feature type="transmembrane region" description="Helical" evidence="1">
    <location>
        <begin position="12"/>
        <end position="31"/>
    </location>
</feature>
<dbReference type="EMBL" id="HBIH01025728">
    <property type="protein sequence ID" value="CAE0329699.1"/>
    <property type="molecule type" value="Transcribed_RNA"/>
</dbReference>
<reference evidence="2" key="1">
    <citation type="submission" date="2021-01" db="EMBL/GenBank/DDBJ databases">
        <authorList>
            <person name="Corre E."/>
            <person name="Pelletier E."/>
            <person name="Niang G."/>
            <person name="Scheremetjew M."/>
            <person name="Finn R."/>
            <person name="Kale V."/>
            <person name="Holt S."/>
            <person name="Cochrane G."/>
            <person name="Meng A."/>
            <person name="Brown T."/>
            <person name="Cohen L."/>
        </authorList>
    </citation>
    <scope>NUCLEOTIDE SEQUENCE</scope>
    <source>
        <strain evidence="2">S3</strain>
    </source>
</reference>
<proteinExistence type="predicted"/>
<organism evidence="2">
    <name type="scientific">Strombidium inclinatum</name>
    <dbReference type="NCBI Taxonomy" id="197538"/>
    <lineage>
        <taxon>Eukaryota</taxon>
        <taxon>Sar</taxon>
        <taxon>Alveolata</taxon>
        <taxon>Ciliophora</taxon>
        <taxon>Intramacronucleata</taxon>
        <taxon>Spirotrichea</taxon>
        <taxon>Oligotrichia</taxon>
        <taxon>Strombidiidae</taxon>
        <taxon>Strombidium</taxon>
    </lineage>
</organism>
<keyword evidence="1" id="KW-0812">Transmembrane</keyword>
<sequence>MSMFTEKLAATIGPSYVASFFLGGLIGLTKVPPPKSRRTRRLMINSYINNVGKTSSRFGNNVGGAIFMYIMIGKFMNFVFLEELQEVSVPTQNAVFGGITGALYKCTRGKRAMGLSTLLGASVGSMYAYFWGKGYFRFNM</sequence>
<protein>
    <recommendedName>
        <fullName evidence="3">Mitochondrial import inner membrane translocase subunit TIM23</fullName>
    </recommendedName>
</protein>
<gene>
    <name evidence="2" type="ORF">SINC0208_LOCUS10329</name>
</gene>
<keyword evidence="1" id="KW-0472">Membrane</keyword>
<keyword evidence="1" id="KW-1133">Transmembrane helix</keyword>
<evidence type="ECO:0000256" key="1">
    <source>
        <dbReference type="SAM" id="Phobius"/>
    </source>
</evidence>
<feature type="transmembrane region" description="Helical" evidence="1">
    <location>
        <begin position="112"/>
        <end position="131"/>
    </location>
</feature>
<accession>A0A7S3MZV8</accession>